<keyword evidence="2" id="KW-1185">Reference proteome</keyword>
<dbReference type="Proteomes" id="UP001381003">
    <property type="component" value="Chromosome"/>
</dbReference>
<dbReference type="EMBL" id="CP104874">
    <property type="protein sequence ID" value="WWF04902.1"/>
    <property type="molecule type" value="Genomic_DNA"/>
</dbReference>
<name>A0ABZ2FC81_9MICO</name>
<reference evidence="1 2" key="1">
    <citation type="submission" date="2022-09" db="EMBL/GenBank/DDBJ databases">
        <title>Complete genome sequence of Janibacter terrae strain COS04-44, PCL-degrading bacteria isolated from oil spilled coast.</title>
        <authorList>
            <person name="Park H."/>
            <person name="Kim J.Y."/>
            <person name="An S.H."/>
            <person name="Lee C.M."/>
            <person name="Weon H.-Y."/>
        </authorList>
    </citation>
    <scope>NUCLEOTIDE SEQUENCE [LARGE SCALE GENOMIC DNA]</scope>
    <source>
        <strain evidence="1 2">COS04-44</strain>
    </source>
</reference>
<dbReference type="RefSeq" id="WP_338538082.1">
    <property type="nucleotide sequence ID" value="NZ_CP104874.1"/>
</dbReference>
<gene>
    <name evidence="1" type="ORF">N5P18_14710</name>
</gene>
<evidence type="ECO:0000313" key="2">
    <source>
        <dbReference type="Proteomes" id="UP001381003"/>
    </source>
</evidence>
<protein>
    <submittedName>
        <fullName evidence="1">Uncharacterized protein</fullName>
    </submittedName>
</protein>
<proteinExistence type="predicted"/>
<evidence type="ECO:0000313" key="1">
    <source>
        <dbReference type="EMBL" id="WWF04902.1"/>
    </source>
</evidence>
<accession>A0ABZ2FC81</accession>
<sequence length="251" mass="26348">MPELPASVRVALWVTHAWSVGSSPARAVERALPDVDHTEGLVEQVGLWHDLGEGALLVALPGPGDLAGLPRCGPVAADAATVAGEALYVAGIGGMLVPTVSTYGSAGARGLRIDWMAHDADPVPPHRVEALELSQLERHLRRQLLESVTELDEIGGTPWSDDLSRDLVDERLGTDWALPDALPDRARRVIGLAGTVAVATELGLQASGAVTAAHDNARSAALRRLARECERTLADATNAACAQLAGWVPSR</sequence>
<organism evidence="1 2">
    <name type="scientific">Janibacter terrae</name>
    <dbReference type="NCBI Taxonomy" id="103817"/>
    <lineage>
        <taxon>Bacteria</taxon>
        <taxon>Bacillati</taxon>
        <taxon>Actinomycetota</taxon>
        <taxon>Actinomycetes</taxon>
        <taxon>Micrococcales</taxon>
        <taxon>Intrasporangiaceae</taxon>
        <taxon>Janibacter</taxon>
    </lineage>
</organism>